<dbReference type="Proteomes" id="UP000887578">
    <property type="component" value="Unplaced"/>
</dbReference>
<evidence type="ECO:0000313" key="1">
    <source>
        <dbReference type="Proteomes" id="UP000887578"/>
    </source>
</evidence>
<proteinExistence type="predicted"/>
<dbReference type="AlphaFoldDB" id="A0A914Q5P4"/>
<organism evidence="1 2">
    <name type="scientific">Panagrolaimus davidi</name>
    <dbReference type="NCBI Taxonomy" id="227884"/>
    <lineage>
        <taxon>Eukaryota</taxon>
        <taxon>Metazoa</taxon>
        <taxon>Ecdysozoa</taxon>
        <taxon>Nematoda</taxon>
        <taxon>Chromadorea</taxon>
        <taxon>Rhabditida</taxon>
        <taxon>Tylenchina</taxon>
        <taxon>Panagrolaimomorpha</taxon>
        <taxon>Panagrolaimoidea</taxon>
        <taxon>Panagrolaimidae</taxon>
        <taxon>Panagrolaimus</taxon>
    </lineage>
</organism>
<reference evidence="2" key="1">
    <citation type="submission" date="2022-11" db="UniProtKB">
        <authorList>
            <consortium name="WormBaseParasite"/>
        </authorList>
    </citation>
    <scope>IDENTIFICATION</scope>
</reference>
<dbReference type="WBParaSite" id="PDA_v2.g26244.t1">
    <property type="protein sequence ID" value="PDA_v2.g26244.t1"/>
    <property type="gene ID" value="PDA_v2.g26244"/>
</dbReference>
<keyword evidence="1" id="KW-1185">Reference proteome</keyword>
<evidence type="ECO:0000313" key="2">
    <source>
        <dbReference type="WBParaSite" id="PDA_v2.g26244.t1"/>
    </source>
</evidence>
<accession>A0A914Q5P4</accession>
<sequence>MDLPVGSVAAVIPKGPFDPNAARTIPSRRAQFFANYFLQNFSLRDSIIHYIEKNPKTWELYQKLIKSCKYFFVKNTILVVRRLSYNKNDLWFAKADGDVDKVLIDLNKIKCKFWVTEKFDVFPYVTNYNPNILSSNIPKLYKCDAMFLHLKGQTISSYDHSFFISDAEEIFFEDVTVKDENGKLLPLEKLIEGSIKVETIYIFGPTMTSKTFNELTKLPHFANLDYLTLDGLHEDFDVEDFYINQRTLFRLYFDSSVSDGYKARIKEIIDEINATEEFNYRPPVIQFYELDE</sequence>
<name>A0A914Q5P4_9BILA</name>
<protein>
    <submittedName>
        <fullName evidence="2">Uncharacterized protein</fullName>
    </submittedName>
</protein>